<evidence type="ECO:0000313" key="1">
    <source>
        <dbReference type="EMBL" id="TVU50454.1"/>
    </source>
</evidence>
<dbReference type="AlphaFoldDB" id="A0A5J9WT45"/>
<protein>
    <submittedName>
        <fullName evidence="1">Uncharacterized protein</fullName>
    </submittedName>
</protein>
<name>A0A5J9WT45_9POAL</name>
<accession>A0A5J9WT45</accession>
<comment type="caution">
    <text evidence="1">The sequence shown here is derived from an EMBL/GenBank/DDBJ whole genome shotgun (WGS) entry which is preliminary data.</text>
</comment>
<dbReference type="Proteomes" id="UP000324897">
    <property type="component" value="Chromosome 6"/>
</dbReference>
<organism evidence="1 2">
    <name type="scientific">Eragrostis curvula</name>
    <name type="common">weeping love grass</name>
    <dbReference type="NCBI Taxonomy" id="38414"/>
    <lineage>
        <taxon>Eukaryota</taxon>
        <taxon>Viridiplantae</taxon>
        <taxon>Streptophyta</taxon>
        <taxon>Embryophyta</taxon>
        <taxon>Tracheophyta</taxon>
        <taxon>Spermatophyta</taxon>
        <taxon>Magnoliopsida</taxon>
        <taxon>Liliopsida</taxon>
        <taxon>Poales</taxon>
        <taxon>Poaceae</taxon>
        <taxon>PACMAD clade</taxon>
        <taxon>Chloridoideae</taxon>
        <taxon>Eragrostideae</taxon>
        <taxon>Eragrostidinae</taxon>
        <taxon>Eragrostis</taxon>
    </lineage>
</organism>
<dbReference type="Gramene" id="TVU50454">
    <property type="protein sequence ID" value="TVU50454"/>
    <property type="gene ID" value="EJB05_01826"/>
</dbReference>
<reference evidence="1 2" key="1">
    <citation type="journal article" date="2019" name="Sci. Rep.">
        <title>A high-quality genome of Eragrostis curvula grass provides insights into Poaceae evolution and supports new strategies to enhance forage quality.</title>
        <authorList>
            <person name="Carballo J."/>
            <person name="Santos B.A.C.M."/>
            <person name="Zappacosta D."/>
            <person name="Garbus I."/>
            <person name="Selva J.P."/>
            <person name="Gallo C.A."/>
            <person name="Diaz A."/>
            <person name="Albertini E."/>
            <person name="Caccamo M."/>
            <person name="Echenique V."/>
        </authorList>
    </citation>
    <scope>NUCLEOTIDE SEQUENCE [LARGE SCALE GENOMIC DNA]</scope>
    <source>
        <strain evidence="2">cv. Victoria</strain>
        <tissue evidence="1">Leaf</tissue>
    </source>
</reference>
<proteinExistence type="predicted"/>
<gene>
    <name evidence="1" type="ORF">EJB05_01826</name>
</gene>
<sequence length="100" mass="11424">MAKYAQEASGGQFLHTDYVVLLDRPCGASLLRAIEQETCTSKRLECILRNISCKEDDYREGPEFRAATVSTESRFRFLLFLSDVFQYKVARVSGDQLMTM</sequence>
<evidence type="ECO:0000313" key="2">
    <source>
        <dbReference type="Proteomes" id="UP000324897"/>
    </source>
</evidence>
<keyword evidence="2" id="KW-1185">Reference proteome</keyword>
<dbReference type="EMBL" id="RWGY01000002">
    <property type="protein sequence ID" value="TVU50454.1"/>
    <property type="molecule type" value="Genomic_DNA"/>
</dbReference>